<feature type="compositionally biased region" description="Basic and acidic residues" evidence="3">
    <location>
        <begin position="233"/>
        <end position="248"/>
    </location>
</feature>
<dbReference type="Proteomes" id="UP000324800">
    <property type="component" value="Unassembled WGS sequence"/>
</dbReference>
<dbReference type="Gene3D" id="3.10.129.10">
    <property type="entry name" value="Hotdog Thioesterase"/>
    <property type="match status" value="1"/>
</dbReference>
<dbReference type="AlphaFoldDB" id="A0A5J4WTB2"/>
<feature type="domain" description="Malonyl-CoA:ACP transacylase (MAT)" evidence="4">
    <location>
        <begin position="1"/>
        <end position="131"/>
    </location>
</feature>
<name>A0A5J4WTB2_9EUKA</name>
<evidence type="ECO:0000313" key="6">
    <source>
        <dbReference type="Proteomes" id="UP000324800"/>
    </source>
</evidence>
<dbReference type="SMART" id="SM00827">
    <property type="entry name" value="PKS_AT"/>
    <property type="match status" value="1"/>
</dbReference>
<evidence type="ECO:0000313" key="5">
    <source>
        <dbReference type="EMBL" id="KAA6397359.1"/>
    </source>
</evidence>
<dbReference type="PANTHER" id="PTHR43775:SF37">
    <property type="entry name" value="SI:DKEY-61P9.11"/>
    <property type="match status" value="1"/>
</dbReference>
<comment type="caution">
    <text evidence="5">The sequence shown here is derived from an EMBL/GenBank/DDBJ whole genome shotgun (WGS) entry which is preliminary data.</text>
</comment>
<dbReference type="PANTHER" id="PTHR43775">
    <property type="entry name" value="FATTY ACID SYNTHASE"/>
    <property type="match status" value="1"/>
</dbReference>
<dbReference type="InterPro" id="IPR049552">
    <property type="entry name" value="PKS_DH_N"/>
</dbReference>
<dbReference type="InterPro" id="IPR016035">
    <property type="entry name" value="Acyl_Trfase/lysoPLipase"/>
</dbReference>
<dbReference type="EMBL" id="SNRW01001198">
    <property type="protein sequence ID" value="KAA6397359.1"/>
    <property type="molecule type" value="Genomic_DNA"/>
</dbReference>
<dbReference type="Gene3D" id="3.40.366.10">
    <property type="entry name" value="Malonyl-Coenzyme A Acyl Carrier Protein, domain 2"/>
    <property type="match status" value="1"/>
</dbReference>
<evidence type="ECO:0000256" key="3">
    <source>
        <dbReference type="SAM" id="MobiDB-lite"/>
    </source>
</evidence>
<evidence type="ECO:0000259" key="4">
    <source>
        <dbReference type="SMART" id="SM00827"/>
    </source>
</evidence>
<dbReference type="Pfam" id="PF00698">
    <property type="entry name" value="Acyl_transf_1"/>
    <property type="match status" value="1"/>
</dbReference>
<dbReference type="InterPro" id="IPR001227">
    <property type="entry name" value="Ac_transferase_dom_sf"/>
</dbReference>
<keyword evidence="1" id="KW-0596">Phosphopantetheine</keyword>
<dbReference type="SUPFAM" id="SSF52151">
    <property type="entry name" value="FabD/lysophospholipase-like"/>
    <property type="match status" value="1"/>
</dbReference>
<feature type="region of interest" description="Disordered" evidence="3">
    <location>
        <begin position="220"/>
        <end position="248"/>
    </location>
</feature>
<keyword evidence="2" id="KW-0597">Phosphoprotein</keyword>
<evidence type="ECO:0000256" key="1">
    <source>
        <dbReference type="ARBA" id="ARBA00022450"/>
    </source>
</evidence>
<feature type="region of interest" description="Disordered" evidence="3">
    <location>
        <begin position="178"/>
        <end position="201"/>
    </location>
</feature>
<protein>
    <recommendedName>
        <fullName evidence="4">Malonyl-CoA:ACP transacylase (MAT) domain-containing protein</fullName>
    </recommendedName>
</protein>
<feature type="region of interest" description="Disordered" evidence="3">
    <location>
        <begin position="141"/>
        <end position="161"/>
    </location>
</feature>
<dbReference type="Pfam" id="PF21089">
    <property type="entry name" value="PKS_DH_N"/>
    <property type="match status" value="1"/>
</dbReference>
<feature type="compositionally biased region" description="Basic residues" evidence="3">
    <location>
        <begin position="149"/>
        <end position="161"/>
    </location>
</feature>
<dbReference type="InterPro" id="IPR014043">
    <property type="entry name" value="Acyl_transferase_dom"/>
</dbReference>
<reference evidence="5 6" key="1">
    <citation type="submission" date="2019-03" db="EMBL/GenBank/DDBJ databases">
        <title>Single cell metagenomics reveals metabolic interactions within the superorganism composed of flagellate Streblomastix strix and complex community of Bacteroidetes bacteria on its surface.</title>
        <authorList>
            <person name="Treitli S.C."/>
            <person name="Kolisko M."/>
            <person name="Husnik F."/>
            <person name="Keeling P."/>
            <person name="Hampl V."/>
        </authorList>
    </citation>
    <scope>NUCLEOTIDE SEQUENCE [LARGE SCALE GENOMIC DNA]</scope>
    <source>
        <strain evidence="5">ST1C</strain>
    </source>
</reference>
<proteinExistence type="predicted"/>
<organism evidence="5 6">
    <name type="scientific">Streblomastix strix</name>
    <dbReference type="NCBI Taxonomy" id="222440"/>
    <lineage>
        <taxon>Eukaryota</taxon>
        <taxon>Metamonada</taxon>
        <taxon>Preaxostyla</taxon>
        <taxon>Oxymonadida</taxon>
        <taxon>Streblomastigidae</taxon>
        <taxon>Streblomastix</taxon>
    </lineage>
</organism>
<gene>
    <name evidence="5" type="ORF">EZS28_007113</name>
</gene>
<evidence type="ECO:0000256" key="2">
    <source>
        <dbReference type="ARBA" id="ARBA00022553"/>
    </source>
</evidence>
<dbReference type="GO" id="GO:0006633">
    <property type="term" value="P:fatty acid biosynthetic process"/>
    <property type="evidence" value="ECO:0007669"/>
    <property type="project" value="TreeGrafter"/>
</dbReference>
<sequence>MDQQSPFSYSLDKVALYHLYLSKGVHPGAVLGHSIGEIAAAYAAGIIKLEDAIRLVCLRGLAMQGAKKVRVEYAFHSDHMNSVLRYYLPLTPSNSINNLNVNNNTFLVKDSEKAQIYTDLPTYQWSGSFCWYSNYIQEQNETEKNNGKDKKKKKKDKKKEKIKVKNFTSKFIPFSSFQSNQSKKKKKDKLMKKKNEQESKIKENQLNIVQIEKTEHPLLPDGAISINELNDGDNNKEQDKQKEIEKRPDQIQQTDYDNNVRLVLTLKGSLDMFASASKSTSYQTSVQISSSSSPLISQIPWGFLLQHVVLGQAVLPGAAYCEMMLTAAAKLKGIQNPSDWIEQIKNINQQNNISDQNKLNNTSVVISVKNISFDRILALGIHRSVRLQVSFEGKGLGKENKLKKQNIINQKDEKNSLQSADTPFSGDDIIPIFLIAIILPPSEQLDSPCQRRDQ</sequence>
<accession>A0A5J4WTB2</accession>
<feature type="compositionally biased region" description="Basic residues" evidence="3">
    <location>
        <begin position="182"/>
        <end position="192"/>
    </location>
</feature>
<dbReference type="GO" id="GO:0004312">
    <property type="term" value="F:fatty acid synthase activity"/>
    <property type="evidence" value="ECO:0007669"/>
    <property type="project" value="TreeGrafter"/>
</dbReference>
<dbReference type="InterPro" id="IPR050091">
    <property type="entry name" value="PKS_NRPS_Biosynth_Enz"/>
</dbReference>